<dbReference type="EMBL" id="CP031041">
    <property type="protein sequence ID" value="QDZ22796.1"/>
    <property type="molecule type" value="Genomic_DNA"/>
</dbReference>
<dbReference type="Proteomes" id="UP000316726">
    <property type="component" value="Chromosome 8"/>
</dbReference>
<evidence type="ECO:0000313" key="2">
    <source>
        <dbReference type="EMBL" id="QDZ22796.1"/>
    </source>
</evidence>
<gene>
    <name evidence="2" type="ORF">A3770_08p53140</name>
</gene>
<reference evidence="2 3" key="1">
    <citation type="submission" date="2018-07" db="EMBL/GenBank/DDBJ databases">
        <title>The complete nuclear genome of the prasinophyte Chloropicon primus (CCMP1205).</title>
        <authorList>
            <person name="Pombert J.-F."/>
            <person name="Otis C."/>
            <person name="Turmel M."/>
            <person name="Lemieux C."/>
        </authorList>
    </citation>
    <scope>NUCLEOTIDE SEQUENCE [LARGE SCALE GENOMIC DNA]</scope>
    <source>
        <strain evidence="2 3">CCMP1205</strain>
    </source>
</reference>
<keyword evidence="3" id="KW-1185">Reference proteome</keyword>
<protein>
    <submittedName>
        <fullName evidence="2">Uncharacterized protein</fullName>
    </submittedName>
</protein>
<dbReference type="AlphaFoldDB" id="A0A5B8MQP6"/>
<feature type="region of interest" description="Disordered" evidence="1">
    <location>
        <begin position="1"/>
        <end position="42"/>
    </location>
</feature>
<sequence>MGKGPTPGRPLPPPRLSTSFGGSHVQANGPHAQVTSGNGAIGYKNRHSADYSIANSATWTNSGLHGLANGTSGALAFTRVFEDDSDRSRDSEAQSYSDAVMENFHYSPKGYANSHFSGMADDPVRAVQSASGNDVSISTGEYAGASTHASAGTADKIPTLHGLYESLWRLGGGALPYSAVDVGVSPLYHGRRLLDAGEEEGFASIPKAKRFAARATAGSHVSSKGFQSSSSSGNGVIAFKANRPSAQLGTDWSLANSASYASSGLFGNADAFSRGDANTETIRQTMDASRGNDTEATSYSEANMVNTNYSPHGTANTHFFSTGRSPYSERPIDFSSGNDVSIASPYFSGGSAGAGAATSGTDPALHGVLQTLQSLGGGYIPVTAINVAAYPHEG</sequence>
<proteinExistence type="predicted"/>
<accession>A0A5B8MQP6</accession>
<name>A0A5B8MQP6_9CHLO</name>
<evidence type="ECO:0000313" key="3">
    <source>
        <dbReference type="Proteomes" id="UP000316726"/>
    </source>
</evidence>
<evidence type="ECO:0000256" key="1">
    <source>
        <dbReference type="SAM" id="MobiDB-lite"/>
    </source>
</evidence>
<organism evidence="2 3">
    <name type="scientific">Chloropicon primus</name>
    <dbReference type="NCBI Taxonomy" id="1764295"/>
    <lineage>
        <taxon>Eukaryota</taxon>
        <taxon>Viridiplantae</taxon>
        <taxon>Chlorophyta</taxon>
        <taxon>Chloropicophyceae</taxon>
        <taxon>Chloropicales</taxon>
        <taxon>Chloropicaceae</taxon>
        <taxon>Chloropicon</taxon>
    </lineage>
</organism>